<reference evidence="5" key="2">
    <citation type="journal article" date="2023" name="Int. J. Mol. Sci.">
        <title>De Novo Assembly and Annotation of 11 Diverse Shrub Willow (Salix) Genomes Reveals Novel Gene Organization in Sex-Linked Regions.</title>
        <authorList>
            <person name="Hyden B."/>
            <person name="Feng K."/>
            <person name="Yates T.B."/>
            <person name="Jawdy S."/>
            <person name="Cereghino C."/>
            <person name="Smart L.B."/>
            <person name="Muchero W."/>
        </authorList>
    </citation>
    <scope>NUCLEOTIDE SEQUENCE</scope>
    <source>
        <tissue evidence="5">Shoot tip</tissue>
    </source>
</reference>
<keyword evidence="2" id="KW-0508">mRNA splicing</keyword>
<feature type="compositionally biased region" description="Acidic residues" evidence="3">
    <location>
        <begin position="206"/>
        <end position="219"/>
    </location>
</feature>
<dbReference type="GO" id="GO:0000373">
    <property type="term" value="P:Group II intron splicing"/>
    <property type="evidence" value="ECO:0007669"/>
    <property type="project" value="TreeGrafter"/>
</dbReference>
<dbReference type="InterPro" id="IPR004860">
    <property type="entry name" value="LAGLIDADG_dom"/>
</dbReference>
<evidence type="ECO:0000313" key="5">
    <source>
        <dbReference type="EMBL" id="KAJ6692588.1"/>
    </source>
</evidence>
<organism evidence="5 6">
    <name type="scientific">Salix purpurea</name>
    <name type="common">Purple osier willow</name>
    <dbReference type="NCBI Taxonomy" id="77065"/>
    <lineage>
        <taxon>Eukaryota</taxon>
        <taxon>Viridiplantae</taxon>
        <taxon>Streptophyta</taxon>
        <taxon>Embryophyta</taxon>
        <taxon>Tracheophyta</taxon>
        <taxon>Spermatophyta</taxon>
        <taxon>Magnoliopsida</taxon>
        <taxon>eudicotyledons</taxon>
        <taxon>Gunneridae</taxon>
        <taxon>Pentapetalae</taxon>
        <taxon>rosids</taxon>
        <taxon>fabids</taxon>
        <taxon>Malpighiales</taxon>
        <taxon>Salicaceae</taxon>
        <taxon>Saliceae</taxon>
        <taxon>Salix</taxon>
    </lineage>
</organism>
<dbReference type="SUPFAM" id="SSF55608">
    <property type="entry name" value="Homing endonucleases"/>
    <property type="match status" value="1"/>
</dbReference>
<protein>
    <submittedName>
        <fullName evidence="5">PENTATRICOPEPTIDE REPEAT-CONTAINING PROTEIN OTP51 CHLOROPLASTIC</fullName>
    </submittedName>
</protein>
<dbReference type="Gene3D" id="3.10.28.10">
    <property type="entry name" value="Homing endonucleases"/>
    <property type="match status" value="2"/>
</dbReference>
<dbReference type="Proteomes" id="UP001151532">
    <property type="component" value="Chromosome 9"/>
</dbReference>
<reference evidence="5" key="1">
    <citation type="submission" date="2022-11" db="EMBL/GenBank/DDBJ databases">
        <authorList>
            <person name="Hyden B.L."/>
            <person name="Feng K."/>
            <person name="Yates T."/>
            <person name="Jawdy S."/>
            <person name="Smart L.B."/>
            <person name="Muchero W."/>
        </authorList>
    </citation>
    <scope>NUCLEOTIDE SEQUENCE</scope>
    <source>
        <tissue evidence="5">Shoot tip</tissue>
    </source>
</reference>
<dbReference type="AlphaFoldDB" id="A0A9Q0PQF9"/>
<gene>
    <name evidence="5" type="ORF">OIU79_014358</name>
</gene>
<dbReference type="OrthoDB" id="2020589at2759"/>
<dbReference type="EMBL" id="JAPFFK010000018">
    <property type="protein sequence ID" value="KAJ6692588.1"/>
    <property type="molecule type" value="Genomic_DNA"/>
</dbReference>
<accession>A0A9Q0PQF9</accession>
<dbReference type="PANTHER" id="PTHR47539">
    <property type="entry name" value="PENTATRICOPEPTIDE REPEAT-CONTAINING PROTEIN OTP51, CHLOROPLASTIC"/>
    <property type="match status" value="1"/>
</dbReference>
<dbReference type="Pfam" id="PF03161">
    <property type="entry name" value="LAGLIDADG_2"/>
    <property type="match status" value="1"/>
</dbReference>
<evidence type="ECO:0000256" key="3">
    <source>
        <dbReference type="SAM" id="MobiDB-lite"/>
    </source>
</evidence>
<dbReference type="InterPro" id="IPR027434">
    <property type="entry name" value="Homing_endonucl"/>
</dbReference>
<feature type="domain" description="Homing endonuclease LAGLIDADG" evidence="4">
    <location>
        <begin position="80"/>
        <end position="165"/>
    </location>
</feature>
<dbReference type="FunFam" id="3.10.28.10:FF:000005">
    <property type="entry name" value="Pentatricopeptide repeat-containing protein At2g15820, chloroplastic"/>
    <property type="match status" value="1"/>
</dbReference>
<keyword evidence="6" id="KW-1185">Reference proteome</keyword>
<comment type="caution">
    <text evidence="5">The sequence shown here is derived from an EMBL/GenBank/DDBJ whole genome shotgun (WGS) entry which is preliminary data.</text>
</comment>
<evidence type="ECO:0000313" key="6">
    <source>
        <dbReference type="Proteomes" id="UP001151532"/>
    </source>
</evidence>
<dbReference type="InterPro" id="IPR052500">
    <property type="entry name" value="Chloro/Mito_RNA_Process"/>
</dbReference>
<proteinExistence type="predicted"/>
<name>A0A9Q0PQF9_SALPP</name>
<dbReference type="GO" id="GO:0004519">
    <property type="term" value="F:endonuclease activity"/>
    <property type="evidence" value="ECO:0007669"/>
    <property type="project" value="InterPro"/>
</dbReference>
<evidence type="ECO:0000259" key="4">
    <source>
        <dbReference type="Pfam" id="PF03161"/>
    </source>
</evidence>
<keyword evidence="1" id="KW-0507">mRNA processing</keyword>
<dbReference type="GO" id="GO:0048564">
    <property type="term" value="P:photosystem I assembly"/>
    <property type="evidence" value="ECO:0007669"/>
    <property type="project" value="TreeGrafter"/>
</dbReference>
<dbReference type="PANTHER" id="PTHR47539:SF1">
    <property type="entry name" value="PENTATRICOPEPTIDE REPEAT-CONTAINING PROTEIN OTP51, CHLOROPLASTIC"/>
    <property type="match status" value="1"/>
</dbReference>
<feature type="region of interest" description="Disordered" evidence="3">
    <location>
        <begin position="199"/>
        <end position="219"/>
    </location>
</feature>
<sequence length="219" mass="25235">MEKLDSVLSSSRKVVRKPISLKLSKEQREILVGLFLGGLQIESDGKKHMIQFEFNQNSIIHSILRRHLHDQYHEWLHPSYQFWPRGQPQLPKLIHRWMSPQVLAYWYMYGGHRTSSGDIVLKLKGSVDGVGKVIKTLKSKSLDCRVKRKGKVFWIGFLGGMSTWFWKLVEPYILDDLKDLLKPGDPTSENNIAELQNMNFDSGSGFDEEASEDSDMDSL</sequence>
<dbReference type="GO" id="GO:0045292">
    <property type="term" value="P:mRNA cis splicing, via spliceosome"/>
    <property type="evidence" value="ECO:0007669"/>
    <property type="project" value="TreeGrafter"/>
</dbReference>
<evidence type="ECO:0000256" key="1">
    <source>
        <dbReference type="ARBA" id="ARBA00022664"/>
    </source>
</evidence>
<evidence type="ECO:0000256" key="2">
    <source>
        <dbReference type="ARBA" id="ARBA00023187"/>
    </source>
</evidence>